<evidence type="ECO:0000313" key="4">
    <source>
        <dbReference type="Proteomes" id="UP001153076"/>
    </source>
</evidence>
<dbReference type="Gene3D" id="1.25.40.20">
    <property type="entry name" value="Ankyrin repeat-containing domain"/>
    <property type="match status" value="1"/>
</dbReference>
<evidence type="ECO:0000259" key="2">
    <source>
        <dbReference type="Pfam" id="PF13962"/>
    </source>
</evidence>
<feature type="transmembrane region" description="Helical" evidence="1">
    <location>
        <begin position="246"/>
        <end position="266"/>
    </location>
</feature>
<reference evidence="3" key="1">
    <citation type="submission" date="2022-04" db="EMBL/GenBank/DDBJ databases">
        <title>Carnegiea gigantea Genome sequencing and assembly v2.</title>
        <authorList>
            <person name="Copetti D."/>
            <person name="Sanderson M.J."/>
            <person name="Burquez A."/>
            <person name="Wojciechowski M.F."/>
        </authorList>
    </citation>
    <scope>NUCLEOTIDE SEQUENCE</scope>
    <source>
        <strain evidence="3">SGP5-SGP5p</strain>
        <tissue evidence="3">Aerial part</tissue>
    </source>
</reference>
<evidence type="ECO:0000313" key="3">
    <source>
        <dbReference type="EMBL" id="KAJ8423007.1"/>
    </source>
</evidence>
<sequence length="328" mass="36483">MNVLHIAAGANSSSYFIKQLVDNYMNSEDLALQSSTGDTALVFLAQSGDNIEAAKVMIEKNGRLPLIRDNDGDTAVRHAINWGHQRMASYLLSVTDLHQFTPTHRFGDRYQARQNKNMEDKGLELFDKLWGKVLRNATKEDREYFCETVIDTAKAGNLEMFNLIHEMQGWKKACLGHTDNLENNALHLAAELPPVEYLRALAAEVESHVTPNAKVWRNNDDYTPHSLFTKNHETLRKDGEKWMKTTSTSCFVVAALVATVAFTSALTVPGGDDQNTGLPNFQRDPAAFVTSTIADALSFVSSSIAIQLNSNHSIKIFILDCACFGRND</sequence>
<keyword evidence="1" id="KW-0472">Membrane</keyword>
<keyword evidence="1" id="KW-1133">Transmembrane helix</keyword>
<dbReference type="AlphaFoldDB" id="A0A9Q1GKU3"/>
<gene>
    <name evidence="3" type="ORF">Cgig2_020930</name>
</gene>
<evidence type="ECO:0000256" key="1">
    <source>
        <dbReference type="SAM" id="Phobius"/>
    </source>
</evidence>
<dbReference type="SUPFAM" id="SSF48403">
    <property type="entry name" value="Ankyrin repeat"/>
    <property type="match status" value="1"/>
</dbReference>
<dbReference type="PANTHER" id="PTHR24177:SF292">
    <property type="entry name" value="ANKYRIN REPEAT FAMILY PROTEIN-RELATED"/>
    <property type="match status" value="1"/>
</dbReference>
<dbReference type="Proteomes" id="UP001153076">
    <property type="component" value="Unassembled WGS sequence"/>
</dbReference>
<dbReference type="InterPro" id="IPR026961">
    <property type="entry name" value="PGG_dom"/>
</dbReference>
<name>A0A9Q1GKU3_9CARY</name>
<dbReference type="GO" id="GO:0016020">
    <property type="term" value="C:membrane"/>
    <property type="evidence" value="ECO:0007669"/>
    <property type="project" value="TreeGrafter"/>
</dbReference>
<dbReference type="Pfam" id="PF13962">
    <property type="entry name" value="PGG"/>
    <property type="match status" value="1"/>
</dbReference>
<dbReference type="EMBL" id="JAKOGI010002082">
    <property type="protein sequence ID" value="KAJ8423007.1"/>
    <property type="molecule type" value="Genomic_DNA"/>
</dbReference>
<accession>A0A9Q1GKU3</accession>
<dbReference type="InterPro" id="IPR002110">
    <property type="entry name" value="Ankyrin_rpt"/>
</dbReference>
<feature type="domain" description="PGG" evidence="2">
    <location>
        <begin position="240"/>
        <end position="308"/>
    </location>
</feature>
<dbReference type="PANTHER" id="PTHR24177">
    <property type="entry name" value="CASKIN"/>
    <property type="match status" value="1"/>
</dbReference>
<keyword evidence="4" id="KW-1185">Reference proteome</keyword>
<protein>
    <recommendedName>
        <fullName evidence="2">PGG domain-containing protein</fullName>
    </recommendedName>
</protein>
<dbReference type="OrthoDB" id="1921232at2759"/>
<keyword evidence="1" id="KW-0812">Transmembrane</keyword>
<comment type="caution">
    <text evidence="3">The sequence shown here is derived from an EMBL/GenBank/DDBJ whole genome shotgun (WGS) entry which is preliminary data.</text>
</comment>
<feature type="transmembrane region" description="Helical" evidence="1">
    <location>
        <begin position="286"/>
        <end position="306"/>
    </location>
</feature>
<dbReference type="Pfam" id="PF12796">
    <property type="entry name" value="Ank_2"/>
    <property type="match status" value="1"/>
</dbReference>
<organism evidence="3 4">
    <name type="scientific">Carnegiea gigantea</name>
    <dbReference type="NCBI Taxonomy" id="171969"/>
    <lineage>
        <taxon>Eukaryota</taxon>
        <taxon>Viridiplantae</taxon>
        <taxon>Streptophyta</taxon>
        <taxon>Embryophyta</taxon>
        <taxon>Tracheophyta</taxon>
        <taxon>Spermatophyta</taxon>
        <taxon>Magnoliopsida</taxon>
        <taxon>eudicotyledons</taxon>
        <taxon>Gunneridae</taxon>
        <taxon>Pentapetalae</taxon>
        <taxon>Caryophyllales</taxon>
        <taxon>Cactineae</taxon>
        <taxon>Cactaceae</taxon>
        <taxon>Cactoideae</taxon>
        <taxon>Echinocereeae</taxon>
        <taxon>Carnegiea</taxon>
    </lineage>
</organism>
<dbReference type="InterPro" id="IPR036770">
    <property type="entry name" value="Ankyrin_rpt-contain_sf"/>
</dbReference>
<proteinExistence type="predicted"/>